<organism evidence="10 11">
    <name type="scientific">Periconia digitata</name>
    <dbReference type="NCBI Taxonomy" id="1303443"/>
    <lineage>
        <taxon>Eukaryota</taxon>
        <taxon>Fungi</taxon>
        <taxon>Dikarya</taxon>
        <taxon>Ascomycota</taxon>
        <taxon>Pezizomycotina</taxon>
        <taxon>Dothideomycetes</taxon>
        <taxon>Pleosporomycetidae</taxon>
        <taxon>Pleosporales</taxon>
        <taxon>Massarineae</taxon>
        <taxon>Periconiaceae</taxon>
        <taxon>Periconia</taxon>
    </lineage>
</organism>
<evidence type="ECO:0000256" key="4">
    <source>
        <dbReference type="ARBA" id="ARBA00022801"/>
    </source>
</evidence>
<dbReference type="Pfam" id="PF02015">
    <property type="entry name" value="Glyco_hydro_45"/>
    <property type="match status" value="1"/>
</dbReference>
<accession>A0A9W4XKP2</accession>
<dbReference type="AlphaFoldDB" id="A0A9W4XKP2"/>
<evidence type="ECO:0000259" key="9">
    <source>
        <dbReference type="Pfam" id="PF02015"/>
    </source>
</evidence>
<comment type="caution">
    <text evidence="10">The sequence shown here is derived from an EMBL/GenBank/DDBJ whole genome shotgun (WGS) entry which is preliminary data.</text>
</comment>
<evidence type="ECO:0000256" key="8">
    <source>
        <dbReference type="ARBA" id="ARBA00023326"/>
    </source>
</evidence>
<evidence type="ECO:0000256" key="3">
    <source>
        <dbReference type="ARBA" id="ARBA00012601"/>
    </source>
</evidence>
<evidence type="ECO:0000256" key="1">
    <source>
        <dbReference type="ARBA" id="ARBA00000966"/>
    </source>
</evidence>
<name>A0A9W4XKP2_9PLEO</name>
<protein>
    <recommendedName>
        <fullName evidence="3">cellulase</fullName>
        <ecNumber evidence="3">3.2.1.4</ecNumber>
    </recommendedName>
</protein>
<evidence type="ECO:0000256" key="7">
    <source>
        <dbReference type="ARBA" id="ARBA00023295"/>
    </source>
</evidence>
<keyword evidence="5" id="KW-0136">Cellulose degradation</keyword>
<keyword evidence="6" id="KW-0119">Carbohydrate metabolism</keyword>
<dbReference type="GO" id="GO:0008810">
    <property type="term" value="F:cellulase activity"/>
    <property type="evidence" value="ECO:0007669"/>
    <property type="project" value="UniProtKB-EC"/>
</dbReference>
<keyword evidence="11" id="KW-1185">Reference proteome</keyword>
<dbReference type="Gene3D" id="2.40.40.10">
    <property type="entry name" value="RlpA-like domain"/>
    <property type="match status" value="1"/>
</dbReference>
<keyword evidence="4" id="KW-0378">Hydrolase</keyword>
<reference evidence="10" key="1">
    <citation type="submission" date="2023-01" db="EMBL/GenBank/DDBJ databases">
        <authorList>
            <person name="Van Ghelder C."/>
            <person name="Rancurel C."/>
        </authorList>
    </citation>
    <scope>NUCLEOTIDE SEQUENCE</scope>
    <source>
        <strain evidence="10">CNCM I-4278</strain>
    </source>
</reference>
<dbReference type="OrthoDB" id="10035502at2759"/>
<dbReference type="Proteomes" id="UP001152607">
    <property type="component" value="Unassembled WGS sequence"/>
</dbReference>
<sequence length="294" mass="32250">MLYNTLQLWLSDLATDFLPYKVEAMKVQYSIVCVLDLLAALVSGANLNVSGDAVTTRFWDCCKPSCGWKLKAPFSRPVQSCGIEDKPIDIDAGTGCNGGTAYQCSDQQPWKVNDTFSYGFAGAFIKPELTGGKIEDAWCCACYQLDFTSEPLKGKTMIVQASNTAYDVTSTNRFSLAIPGGNTTSHDACAKQYGVDQRVFGTESEGIGREDDCDNLPENLRSACKWRFEWYKDASFPSVNFKRVPCPSELTDKTQCVRNDEAELKGLAPSPAPLHEPSFWVAALGLAMTSLFLV</sequence>
<gene>
    <name evidence="10" type="ORF">PDIGIT_LOCUS1647</name>
</gene>
<evidence type="ECO:0000313" key="11">
    <source>
        <dbReference type="Proteomes" id="UP001152607"/>
    </source>
</evidence>
<dbReference type="PANTHER" id="PTHR39730:SF1">
    <property type="entry name" value="ENDOGLUCANASE 1"/>
    <property type="match status" value="1"/>
</dbReference>
<feature type="domain" description="Glycosyl hydrolases family 45 active site" evidence="9">
    <location>
        <begin position="54"/>
        <end position="256"/>
    </location>
</feature>
<evidence type="ECO:0000256" key="2">
    <source>
        <dbReference type="ARBA" id="ARBA00007793"/>
    </source>
</evidence>
<proteinExistence type="inferred from homology"/>
<dbReference type="InterPro" id="IPR036908">
    <property type="entry name" value="RlpA-like_sf"/>
</dbReference>
<dbReference type="GO" id="GO:0030245">
    <property type="term" value="P:cellulose catabolic process"/>
    <property type="evidence" value="ECO:0007669"/>
    <property type="project" value="UniProtKB-KW"/>
</dbReference>
<keyword evidence="7" id="KW-0326">Glycosidase</keyword>
<evidence type="ECO:0000256" key="6">
    <source>
        <dbReference type="ARBA" id="ARBA00023277"/>
    </source>
</evidence>
<dbReference type="EMBL" id="CAOQHR010000001">
    <property type="protein sequence ID" value="CAI6268969.1"/>
    <property type="molecule type" value="Genomic_DNA"/>
</dbReference>
<evidence type="ECO:0000256" key="5">
    <source>
        <dbReference type="ARBA" id="ARBA00023001"/>
    </source>
</evidence>
<dbReference type="PANTHER" id="PTHR39730">
    <property type="entry name" value="ENDOGLUCANASE 1"/>
    <property type="match status" value="1"/>
</dbReference>
<dbReference type="InterPro" id="IPR052288">
    <property type="entry name" value="GH45_Enzymes"/>
</dbReference>
<evidence type="ECO:0000313" key="10">
    <source>
        <dbReference type="EMBL" id="CAI6268969.1"/>
    </source>
</evidence>
<dbReference type="EC" id="3.2.1.4" evidence="3"/>
<comment type="similarity">
    <text evidence="2">Belongs to the glycosyl hydrolase 45 (cellulase K) family.</text>
</comment>
<comment type="catalytic activity">
    <reaction evidence="1">
        <text>Endohydrolysis of (1-&gt;4)-beta-D-glucosidic linkages in cellulose, lichenin and cereal beta-D-glucans.</text>
        <dbReference type="EC" id="3.2.1.4"/>
    </reaction>
</comment>
<keyword evidence="8" id="KW-0624">Polysaccharide degradation</keyword>
<dbReference type="InterPro" id="IPR000334">
    <property type="entry name" value="Glyco_hydro_45"/>
</dbReference>
<dbReference type="SUPFAM" id="SSF50685">
    <property type="entry name" value="Barwin-like endoglucanases"/>
    <property type="match status" value="1"/>
</dbReference>